<dbReference type="GO" id="GO:0051082">
    <property type="term" value="F:unfolded protein binding"/>
    <property type="evidence" value="ECO:0007669"/>
    <property type="project" value="TreeGrafter"/>
</dbReference>
<comment type="similarity">
    <text evidence="1 3 5">Belongs to the GrpE family.</text>
</comment>
<sequence length="168" mass="18134">MENKQHDAATEPEAAPEGTTDVSWLQSRVAELEDNWRRAMADLDNLRKRTARDTVQVRQRERRRAAKELLTVLDNLDLAIGHADADPKAVVSGVEAVRAQADTAMANLGFPRHADTKGTAFDPRLHEAVSVVPAAGVEPGTVVEVVRPGYGAAENQLRPAAVVVAKAD</sequence>
<accession>A0A8E2B0Z6</accession>
<reference evidence="7 8" key="1">
    <citation type="submission" date="2020-08" db="EMBL/GenBank/DDBJ databases">
        <title>Amycolatopsis echigonensis JCM 21831.</title>
        <authorList>
            <person name="Tedsree N."/>
            <person name="Kuncharoen N."/>
            <person name="Likhitwitayawuid K."/>
            <person name="Tanasupawat S."/>
        </authorList>
    </citation>
    <scope>NUCLEOTIDE SEQUENCE [LARGE SCALE GENOMIC DNA]</scope>
    <source>
        <strain evidence="7 8">JCM 21831</strain>
    </source>
</reference>
<dbReference type="Pfam" id="PF01025">
    <property type="entry name" value="GrpE"/>
    <property type="match status" value="1"/>
</dbReference>
<evidence type="ECO:0000256" key="3">
    <source>
        <dbReference type="HAMAP-Rule" id="MF_01151"/>
    </source>
</evidence>
<dbReference type="GO" id="GO:0005737">
    <property type="term" value="C:cytoplasm"/>
    <property type="evidence" value="ECO:0007669"/>
    <property type="project" value="UniProtKB-SubCell"/>
</dbReference>
<dbReference type="InterPro" id="IPR000740">
    <property type="entry name" value="GrpE"/>
</dbReference>
<dbReference type="GO" id="GO:0000774">
    <property type="term" value="F:adenyl-nucleotide exchange factor activity"/>
    <property type="evidence" value="ECO:0007669"/>
    <property type="project" value="InterPro"/>
</dbReference>
<dbReference type="CDD" id="cd00446">
    <property type="entry name" value="GrpE"/>
    <property type="match status" value="1"/>
</dbReference>
<keyword evidence="3" id="KW-0963">Cytoplasm</keyword>
<keyword evidence="3 4" id="KW-0346">Stress response</keyword>
<dbReference type="PANTHER" id="PTHR21237">
    <property type="entry name" value="GRPE PROTEIN"/>
    <property type="match status" value="1"/>
</dbReference>
<dbReference type="RefSeq" id="WP_183123217.1">
    <property type="nucleotide sequence ID" value="NZ_JACJHR010000006.1"/>
</dbReference>
<name>A0A8E2B0Z6_9PSEU</name>
<dbReference type="AlphaFoldDB" id="A0A8E2B0Z6"/>
<dbReference type="PROSITE" id="PS01071">
    <property type="entry name" value="GRPE"/>
    <property type="match status" value="1"/>
</dbReference>
<evidence type="ECO:0000313" key="7">
    <source>
        <dbReference type="EMBL" id="MBB2498722.1"/>
    </source>
</evidence>
<dbReference type="PRINTS" id="PR00773">
    <property type="entry name" value="GRPEPROTEIN"/>
</dbReference>
<dbReference type="GO" id="GO:0006457">
    <property type="term" value="P:protein folding"/>
    <property type="evidence" value="ECO:0007669"/>
    <property type="project" value="InterPro"/>
</dbReference>
<dbReference type="Gene3D" id="3.90.20.20">
    <property type="match status" value="1"/>
</dbReference>
<dbReference type="InterPro" id="IPR009012">
    <property type="entry name" value="GrpE_head"/>
</dbReference>
<dbReference type="InterPro" id="IPR013805">
    <property type="entry name" value="GrpE_CC"/>
</dbReference>
<comment type="function">
    <text evidence="3 4">Participates actively in the response to hyperosmotic and heat shock by preventing the aggregation of stress-denatured proteins, in association with DnaK and GrpE. It is the nucleotide exchange factor for DnaK and may function as a thermosensor. Unfolded proteins bind initially to DnaJ; upon interaction with the DnaJ-bound protein, DnaK hydrolyzes its bound ATP, resulting in the formation of a stable complex. GrpE releases ADP from DnaK; ATP binding to DnaK triggers the release of the substrate protein, thus completing the reaction cycle. Several rounds of ATP-dependent interactions between DnaJ, DnaK and GrpE are required for fully efficient folding.</text>
</comment>
<feature type="region of interest" description="Disordered" evidence="6">
    <location>
        <begin position="1"/>
        <end position="23"/>
    </location>
</feature>
<evidence type="ECO:0000256" key="1">
    <source>
        <dbReference type="ARBA" id="ARBA00009054"/>
    </source>
</evidence>
<dbReference type="Gene3D" id="2.30.22.10">
    <property type="entry name" value="Head domain of nucleotide exchange factor GrpE"/>
    <property type="match status" value="1"/>
</dbReference>
<comment type="subcellular location">
    <subcellularLocation>
        <location evidence="3">Cytoplasm</location>
    </subcellularLocation>
</comment>
<comment type="caution">
    <text evidence="7">The sequence shown here is derived from an EMBL/GenBank/DDBJ whole genome shotgun (WGS) entry which is preliminary data.</text>
</comment>
<feature type="compositionally biased region" description="Low complexity" evidence="6">
    <location>
        <begin position="11"/>
        <end position="20"/>
    </location>
</feature>
<dbReference type="GO" id="GO:0051087">
    <property type="term" value="F:protein-folding chaperone binding"/>
    <property type="evidence" value="ECO:0007669"/>
    <property type="project" value="InterPro"/>
</dbReference>
<dbReference type="SUPFAM" id="SSF58014">
    <property type="entry name" value="Coiled-coil domain of nucleotide exchange factor GrpE"/>
    <property type="match status" value="1"/>
</dbReference>
<dbReference type="EMBL" id="JACJHR010000006">
    <property type="protein sequence ID" value="MBB2498722.1"/>
    <property type="molecule type" value="Genomic_DNA"/>
</dbReference>
<dbReference type="SUPFAM" id="SSF51064">
    <property type="entry name" value="Head domain of nucleotide exchange factor GrpE"/>
    <property type="match status" value="1"/>
</dbReference>
<evidence type="ECO:0000256" key="4">
    <source>
        <dbReference type="RuleBase" id="RU000639"/>
    </source>
</evidence>
<keyword evidence="2 3" id="KW-0143">Chaperone</keyword>
<dbReference type="Proteomes" id="UP000550260">
    <property type="component" value="Unassembled WGS sequence"/>
</dbReference>
<gene>
    <name evidence="3" type="primary">grpE</name>
    <name evidence="7" type="ORF">H5411_06185</name>
</gene>
<evidence type="ECO:0000256" key="6">
    <source>
        <dbReference type="SAM" id="MobiDB-lite"/>
    </source>
</evidence>
<evidence type="ECO:0000256" key="5">
    <source>
        <dbReference type="RuleBase" id="RU004478"/>
    </source>
</evidence>
<dbReference type="GO" id="GO:0042803">
    <property type="term" value="F:protein homodimerization activity"/>
    <property type="evidence" value="ECO:0007669"/>
    <property type="project" value="InterPro"/>
</dbReference>
<evidence type="ECO:0000256" key="2">
    <source>
        <dbReference type="ARBA" id="ARBA00023186"/>
    </source>
</evidence>
<evidence type="ECO:0000313" key="8">
    <source>
        <dbReference type="Proteomes" id="UP000550260"/>
    </source>
</evidence>
<comment type="subunit">
    <text evidence="3">Homodimer.</text>
</comment>
<dbReference type="HAMAP" id="MF_01151">
    <property type="entry name" value="GrpE"/>
    <property type="match status" value="1"/>
</dbReference>
<dbReference type="PANTHER" id="PTHR21237:SF23">
    <property type="entry name" value="GRPE PROTEIN HOMOLOG, MITOCHONDRIAL"/>
    <property type="match status" value="1"/>
</dbReference>
<organism evidence="7 8">
    <name type="scientific">Amycolatopsis echigonensis</name>
    <dbReference type="NCBI Taxonomy" id="2576905"/>
    <lineage>
        <taxon>Bacteria</taxon>
        <taxon>Bacillati</taxon>
        <taxon>Actinomycetota</taxon>
        <taxon>Actinomycetes</taxon>
        <taxon>Pseudonocardiales</taxon>
        <taxon>Pseudonocardiaceae</taxon>
        <taxon>Amycolatopsis</taxon>
    </lineage>
</organism>
<proteinExistence type="inferred from homology"/>
<protein>
    <recommendedName>
        <fullName evidence="3 4">Protein GrpE</fullName>
    </recommendedName>
    <alternativeName>
        <fullName evidence="3">HSP-70 cofactor</fullName>
    </alternativeName>
</protein>